<organism evidence="3 4">
    <name type="scientific">Trypanosoma theileri</name>
    <dbReference type="NCBI Taxonomy" id="67003"/>
    <lineage>
        <taxon>Eukaryota</taxon>
        <taxon>Discoba</taxon>
        <taxon>Euglenozoa</taxon>
        <taxon>Kinetoplastea</taxon>
        <taxon>Metakinetoplastina</taxon>
        <taxon>Trypanosomatida</taxon>
        <taxon>Trypanosomatidae</taxon>
        <taxon>Trypanosoma</taxon>
    </lineage>
</organism>
<dbReference type="GeneID" id="39987556"/>
<dbReference type="InterPro" id="IPR016193">
    <property type="entry name" value="Cytidine_deaminase-like"/>
</dbReference>
<feature type="domain" description="CMP/dCMP-type deaminase" evidence="2">
    <location>
        <begin position="8"/>
        <end position="183"/>
    </location>
</feature>
<dbReference type="Gene3D" id="3.40.140.10">
    <property type="entry name" value="Cytidine Deaminase, domain 2"/>
    <property type="match status" value="1"/>
</dbReference>
<dbReference type="VEuPathDB" id="TriTrypDB:TM35_000251850"/>
<comment type="caution">
    <text evidence="3">The sequence shown here is derived from an EMBL/GenBank/DDBJ whole genome shotgun (WGS) entry which is preliminary data.</text>
</comment>
<evidence type="ECO:0000256" key="1">
    <source>
        <dbReference type="ARBA" id="ARBA00022801"/>
    </source>
</evidence>
<keyword evidence="1" id="KW-0378">Hydrolase</keyword>
<dbReference type="PANTHER" id="PTHR11079:SF149">
    <property type="entry name" value="TRNA-SPECIFIC ADENOSINE DEAMINASE 2"/>
    <property type="match status" value="1"/>
</dbReference>
<dbReference type="SUPFAM" id="SSF53927">
    <property type="entry name" value="Cytidine deaminase-like"/>
    <property type="match status" value="1"/>
</dbReference>
<protein>
    <submittedName>
        <fullName evidence="3">Deaminase</fullName>
    </submittedName>
</protein>
<accession>A0A1X0NRT1</accession>
<dbReference type="GO" id="GO:0052717">
    <property type="term" value="F:tRNA-specific adenosine-34 deaminase activity"/>
    <property type="evidence" value="ECO:0007669"/>
    <property type="project" value="TreeGrafter"/>
</dbReference>
<evidence type="ECO:0000313" key="4">
    <source>
        <dbReference type="Proteomes" id="UP000192257"/>
    </source>
</evidence>
<name>A0A1X0NRT1_9TRYP</name>
<feature type="non-terminal residue" evidence="3">
    <location>
        <position position="205"/>
    </location>
</feature>
<proteinExistence type="predicted"/>
<evidence type="ECO:0000313" key="3">
    <source>
        <dbReference type="EMBL" id="ORC86889.1"/>
    </source>
</evidence>
<dbReference type="GO" id="GO:0002100">
    <property type="term" value="P:tRNA wobble adenosine to inosine editing"/>
    <property type="evidence" value="ECO:0007669"/>
    <property type="project" value="TreeGrafter"/>
</dbReference>
<dbReference type="Pfam" id="PF00383">
    <property type="entry name" value="dCMP_cyt_deam_1"/>
    <property type="match status" value="1"/>
</dbReference>
<keyword evidence="4" id="KW-1185">Reference proteome</keyword>
<gene>
    <name evidence="3" type="ORF">TM35_000251850</name>
</gene>
<dbReference type="AlphaFoldDB" id="A0A1X0NRT1"/>
<sequence>MIESDPIVYCDAFMCAALREARLALNEGEVPVGCVLVPAEASCRENTSLIYDENKNKEEENEDDFNKIETFIAARGRNATNKKHHALAHAEFIAVEALQSEIKRKRKEIKERKGNEKISTINGCKEEKEKEEEEEMPVDLSGYVLYVVVEPCIMCAAMLLYNRIRKVFFGCGNPRFGGNGTVLSIHTSLSTPTTINNIDNNNNNN</sequence>
<dbReference type="PROSITE" id="PS51747">
    <property type="entry name" value="CYT_DCMP_DEAMINASES_2"/>
    <property type="match status" value="1"/>
</dbReference>
<dbReference type="PANTHER" id="PTHR11079">
    <property type="entry name" value="CYTOSINE DEAMINASE FAMILY MEMBER"/>
    <property type="match status" value="1"/>
</dbReference>
<dbReference type="RefSeq" id="XP_028880955.1">
    <property type="nucleotide sequence ID" value="XM_029027776.1"/>
</dbReference>
<dbReference type="CDD" id="cd01285">
    <property type="entry name" value="nucleoside_deaminase"/>
    <property type="match status" value="1"/>
</dbReference>
<dbReference type="EMBL" id="NBCO01000025">
    <property type="protein sequence ID" value="ORC86889.1"/>
    <property type="molecule type" value="Genomic_DNA"/>
</dbReference>
<reference evidence="3 4" key="1">
    <citation type="submission" date="2017-03" db="EMBL/GenBank/DDBJ databases">
        <title>An alternative strategy for trypanosome survival in the mammalian bloodstream revealed through genome and transcriptome analysis of the ubiquitous bovine parasite Trypanosoma (Megatrypanum) theileri.</title>
        <authorList>
            <person name="Kelly S."/>
            <person name="Ivens A."/>
            <person name="Mott A."/>
            <person name="O'Neill E."/>
            <person name="Emms D."/>
            <person name="Macleod O."/>
            <person name="Voorheis P."/>
            <person name="Matthews J."/>
            <person name="Matthews K."/>
            <person name="Carrington M."/>
        </authorList>
    </citation>
    <scope>NUCLEOTIDE SEQUENCE [LARGE SCALE GENOMIC DNA]</scope>
    <source>
        <strain evidence="3">Edinburgh</strain>
    </source>
</reference>
<dbReference type="STRING" id="67003.A0A1X0NRT1"/>
<dbReference type="OrthoDB" id="408702at2759"/>
<dbReference type="InterPro" id="IPR002125">
    <property type="entry name" value="CMP_dCMP_dom"/>
</dbReference>
<dbReference type="Proteomes" id="UP000192257">
    <property type="component" value="Unassembled WGS sequence"/>
</dbReference>
<evidence type="ECO:0000259" key="2">
    <source>
        <dbReference type="PROSITE" id="PS51747"/>
    </source>
</evidence>